<sequence length="243" mass="25715">MGWWWWQAFSAAAPWSLLVAAAGAGVAEFIARLSGKRRGPFVVALDFALLAALSAVLLIVFVPAPTAARGSSVILHLLADVLPVFSDRPQLALFQLAGNVFLLMPLAILVPVRFGWAKPVSRIVLSAFLVSVSIECLQVWQDAGRVGSLDDVLCNTAGAAFAAWCASRWRGRTATAGSVRVWHRSGIEVRRSGVVHARRGQRLIGRVTLSDLPPLAEGATLEITLSESDGGALLVSAQASVAA</sequence>
<protein>
    <submittedName>
        <fullName evidence="3">Conserved putative membrane protein</fullName>
    </submittedName>
</protein>
<keyword evidence="4" id="KW-1185">Reference proteome</keyword>
<organism evidence="3 4">
    <name type="scientific">Amycolatopsis japonica</name>
    <dbReference type="NCBI Taxonomy" id="208439"/>
    <lineage>
        <taxon>Bacteria</taxon>
        <taxon>Bacillati</taxon>
        <taxon>Actinomycetota</taxon>
        <taxon>Actinomycetes</taxon>
        <taxon>Pseudonocardiales</taxon>
        <taxon>Pseudonocardiaceae</taxon>
        <taxon>Amycolatopsis</taxon>
        <taxon>Amycolatopsis japonica group</taxon>
    </lineage>
</organism>
<dbReference type="Pfam" id="PF04892">
    <property type="entry name" value="VanZ"/>
    <property type="match status" value="1"/>
</dbReference>
<dbReference type="InterPro" id="IPR053150">
    <property type="entry name" value="Teicoplanin_resist-assoc"/>
</dbReference>
<keyword evidence="1" id="KW-1133">Transmembrane helix</keyword>
<proteinExistence type="predicted"/>
<feature type="transmembrane region" description="Helical" evidence="1">
    <location>
        <begin position="12"/>
        <end position="31"/>
    </location>
</feature>
<dbReference type="AlphaFoldDB" id="A0A075URB7"/>
<gene>
    <name evidence="3" type="ORF">AJAP_19420</name>
</gene>
<dbReference type="Proteomes" id="UP000028492">
    <property type="component" value="Chromosome"/>
</dbReference>
<dbReference type="KEGG" id="aja:AJAP_19420"/>
<dbReference type="PANTHER" id="PTHR36834">
    <property type="entry name" value="MEMBRANE PROTEIN-RELATED"/>
    <property type="match status" value="1"/>
</dbReference>
<name>A0A075URB7_9PSEU</name>
<feature type="transmembrane region" description="Helical" evidence="1">
    <location>
        <begin position="43"/>
        <end position="62"/>
    </location>
</feature>
<evidence type="ECO:0000313" key="4">
    <source>
        <dbReference type="Proteomes" id="UP000028492"/>
    </source>
</evidence>
<evidence type="ECO:0000313" key="3">
    <source>
        <dbReference type="EMBL" id="AIG76747.1"/>
    </source>
</evidence>
<accession>A0A075URB7</accession>
<feature type="domain" description="VanZ-like" evidence="2">
    <location>
        <begin position="52"/>
        <end position="167"/>
    </location>
</feature>
<feature type="transmembrane region" description="Helical" evidence="1">
    <location>
        <begin position="92"/>
        <end position="112"/>
    </location>
</feature>
<dbReference type="HOGENOM" id="CLU_1154510_0_0_11"/>
<dbReference type="STRING" id="208439.AJAP_19420"/>
<dbReference type="eggNOG" id="COG4767">
    <property type="taxonomic scope" value="Bacteria"/>
</dbReference>
<dbReference type="PANTHER" id="PTHR36834:SF1">
    <property type="entry name" value="INTEGRAL MEMBRANE PROTEIN"/>
    <property type="match status" value="1"/>
</dbReference>
<evidence type="ECO:0000256" key="1">
    <source>
        <dbReference type="SAM" id="Phobius"/>
    </source>
</evidence>
<reference evidence="3 4" key="1">
    <citation type="journal article" date="2014" name="J. Biotechnol.">
        <title>Complete genome sequence of the actinobacterium Amycolatopsis japonica MG417-CF17(T) (=DSM 44213T) producing (S,S)-N,N'-ethylenediaminedisuccinic acid.</title>
        <authorList>
            <person name="Stegmann E."/>
            <person name="Albersmeier A."/>
            <person name="Spohn M."/>
            <person name="Gert H."/>
            <person name="Weber T."/>
            <person name="Wohlleben W."/>
            <person name="Kalinowski J."/>
            <person name="Ruckert C."/>
        </authorList>
    </citation>
    <scope>NUCLEOTIDE SEQUENCE [LARGE SCALE GENOMIC DNA]</scope>
    <source>
        <strain evidence="4">MG417-CF17 (DSM 44213)</strain>
    </source>
</reference>
<keyword evidence="1" id="KW-0812">Transmembrane</keyword>
<keyword evidence="1" id="KW-0472">Membrane</keyword>
<dbReference type="InterPro" id="IPR006976">
    <property type="entry name" value="VanZ-like"/>
</dbReference>
<evidence type="ECO:0000259" key="2">
    <source>
        <dbReference type="Pfam" id="PF04892"/>
    </source>
</evidence>
<dbReference type="RefSeq" id="WP_038513615.1">
    <property type="nucleotide sequence ID" value="NZ_CP008953.1"/>
</dbReference>
<dbReference type="EMBL" id="CP008953">
    <property type="protein sequence ID" value="AIG76747.1"/>
    <property type="molecule type" value="Genomic_DNA"/>
</dbReference>